<dbReference type="AlphaFoldDB" id="A0A1Y1MS25"/>
<evidence type="ECO:0000256" key="1">
    <source>
        <dbReference type="ARBA" id="ARBA00038228"/>
    </source>
</evidence>
<dbReference type="InterPro" id="IPR029069">
    <property type="entry name" value="HotDog_dom_sf"/>
</dbReference>
<evidence type="ECO:0000256" key="2">
    <source>
        <dbReference type="ARBA" id="ARBA00041112"/>
    </source>
</evidence>
<dbReference type="OrthoDB" id="265761at2759"/>
<reference evidence="3" key="1">
    <citation type="journal article" date="2016" name="Sci. Rep.">
        <title>Molecular characterization of firefly nuptial gifts: a multi-omics approach sheds light on postcopulatory sexual selection.</title>
        <authorList>
            <person name="Al-Wathiqui N."/>
            <person name="Fallon T.R."/>
            <person name="South A."/>
            <person name="Weng J.K."/>
            <person name="Lewis S.M."/>
        </authorList>
    </citation>
    <scope>NUCLEOTIDE SEQUENCE</scope>
</reference>
<dbReference type="SUPFAM" id="SSF54637">
    <property type="entry name" value="Thioesterase/thiol ester dehydrase-isomerase"/>
    <property type="match status" value="1"/>
</dbReference>
<dbReference type="PANTHER" id="PTHR12475:SF11">
    <property type="entry name" value="PROTEIN THEM6"/>
    <property type="match status" value="1"/>
</dbReference>
<dbReference type="RefSeq" id="XP_031341366.1">
    <property type="nucleotide sequence ID" value="XM_031485506.1"/>
</dbReference>
<sequence length="221" mass="25753">MKHVVKCCSFPRESPCLIQYNLKKINNVNSIDSRYIAARYGGNCKNTRRFRPASICLTTDVDTFLYHMNNARFIRELDFARADFYERTGLFQCIRNKKGAFALGATTMRYRRFLRLFQRYIIKTKVVYWNEQDVFMEHRFVNLHDNFVNAIALVKIRFLNCTVADVMKELLEKTGVDASQVKPKLPLEVAKWIESNEISSTILRTENSPNNVTINVSSTDL</sequence>
<dbReference type="GeneID" id="116169420"/>
<name>A0A1Y1MS25_PHOPY</name>
<dbReference type="Pfam" id="PF13279">
    <property type="entry name" value="4HBT_2"/>
    <property type="match status" value="1"/>
</dbReference>
<dbReference type="CDD" id="cd00586">
    <property type="entry name" value="4HBT"/>
    <property type="match status" value="1"/>
</dbReference>
<dbReference type="RefSeq" id="XP_031341367.1">
    <property type="nucleotide sequence ID" value="XM_031485507.1"/>
</dbReference>
<dbReference type="EMBL" id="GEZM01023403">
    <property type="protein sequence ID" value="JAV88409.1"/>
    <property type="molecule type" value="Transcribed_RNA"/>
</dbReference>
<dbReference type="KEGG" id="ppyr:116169420"/>
<evidence type="ECO:0000313" key="3">
    <source>
        <dbReference type="EMBL" id="JAV88409.1"/>
    </source>
</evidence>
<protein>
    <recommendedName>
        <fullName evidence="2">Protein THEM6</fullName>
    </recommendedName>
</protein>
<organism evidence="3">
    <name type="scientific">Photinus pyralis</name>
    <name type="common">Common eastern firefly</name>
    <name type="synonym">Lampyris pyralis</name>
    <dbReference type="NCBI Taxonomy" id="7054"/>
    <lineage>
        <taxon>Eukaryota</taxon>
        <taxon>Metazoa</taxon>
        <taxon>Ecdysozoa</taxon>
        <taxon>Arthropoda</taxon>
        <taxon>Hexapoda</taxon>
        <taxon>Insecta</taxon>
        <taxon>Pterygota</taxon>
        <taxon>Neoptera</taxon>
        <taxon>Endopterygota</taxon>
        <taxon>Coleoptera</taxon>
        <taxon>Polyphaga</taxon>
        <taxon>Elateriformia</taxon>
        <taxon>Elateroidea</taxon>
        <taxon>Lampyridae</taxon>
        <taxon>Lampyrinae</taxon>
        <taxon>Photinus</taxon>
    </lineage>
</organism>
<dbReference type="InterPro" id="IPR051490">
    <property type="entry name" value="THEM6_lcsJ_thioesterase"/>
</dbReference>
<accession>A0A1Y1MS25</accession>
<dbReference type="PANTHER" id="PTHR12475">
    <property type="match status" value="1"/>
</dbReference>
<dbReference type="Gene3D" id="3.10.129.10">
    <property type="entry name" value="Hotdog Thioesterase"/>
    <property type="match status" value="1"/>
</dbReference>
<proteinExistence type="inferred from homology"/>
<comment type="similarity">
    <text evidence="1">Belongs to the THEM6 family.</text>
</comment>